<dbReference type="EMBL" id="NHMP01000001">
    <property type="protein sequence ID" value="OXE50829.1"/>
    <property type="molecule type" value="Genomic_DNA"/>
</dbReference>
<dbReference type="SUPFAM" id="SSF63882">
    <property type="entry name" value="MoeA N-terminal region -like"/>
    <property type="match status" value="1"/>
</dbReference>
<dbReference type="InterPro" id="IPR036688">
    <property type="entry name" value="MoeA_C_domain_IV_sf"/>
</dbReference>
<dbReference type="InterPro" id="IPR001453">
    <property type="entry name" value="MoaB/Mog_dom"/>
</dbReference>
<accession>A0A227KQM2</accession>
<dbReference type="Gene3D" id="3.90.105.10">
    <property type="entry name" value="Molybdopterin biosynthesis moea protein, domain 2"/>
    <property type="match status" value="1"/>
</dbReference>
<dbReference type="CDD" id="cd00887">
    <property type="entry name" value="MoeA"/>
    <property type="match status" value="1"/>
</dbReference>
<evidence type="ECO:0000256" key="5">
    <source>
        <dbReference type="ARBA" id="ARBA00022505"/>
    </source>
</evidence>
<dbReference type="Pfam" id="PF03454">
    <property type="entry name" value="MoeA_C"/>
    <property type="match status" value="1"/>
</dbReference>
<feature type="domain" description="MoaB/Mog" evidence="12">
    <location>
        <begin position="176"/>
        <end position="313"/>
    </location>
</feature>
<dbReference type="Pfam" id="PF00994">
    <property type="entry name" value="MoCF_biosynth"/>
    <property type="match status" value="1"/>
</dbReference>
<dbReference type="FunFam" id="3.40.980.10:FF:000004">
    <property type="entry name" value="Molybdopterin molybdenumtransferase"/>
    <property type="match status" value="1"/>
</dbReference>
<evidence type="ECO:0000313" key="13">
    <source>
        <dbReference type="EMBL" id="OXE50829.1"/>
    </source>
</evidence>
<dbReference type="GO" id="GO:0005829">
    <property type="term" value="C:cytosol"/>
    <property type="evidence" value="ECO:0007669"/>
    <property type="project" value="TreeGrafter"/>
</dbReference>
<evidence type="ECO:0000256" key="1">
    <source>
        <dbReference type="ARBA" id="ARBA00001946"/>
    </source>
</evidence>
<comment type="catalytic activity">
    <reaction evidence="10">
        <text>adenylyl-molybdopterin + molybdate = Mo-molybdopterin + AMP + H(+)</text>
        <dbReference type="Rhea" id="RHEA:35047"/>
        <dbReference type="ChEBI" id="CHEBI:15378"/>
        <dbReference type="ChEBI" id="CHEBI:36264"/>
        <dbReference type="ChEBI" id="CHEBI:62727"/>
        <dbReference type="ChEBI" id="CHEBI:71302"/>
        <dbReference type="ChEBI" id="CHEBI:456215"/>
        <dbReference type="EC" id="2.10.1.1"/>
    </reaction>
</comment>
<evidence type="ECO:0000313" key="14">
    <source>
        <dbReference type="Proteomes" id="UP000214610"/>
    </source>
</evidence>
<dbReference type="UniPathway" id="UPA00344"/>
<dbReference type="Gene3D" id="2.170.190.11">
    <property type="entry name" value="Molybdopterin biosynthesis moea protein, domain 3"/>
    <property type="match status" value="1"/>
</dbReference>
<name>A0A227KQM2_9BURK</name>
<evidence type="ECO:0000256" key="10">
    <source>
        <dbReference type="ARBA" id="ARBA00047317"/>
    </source>
</evidence>
<keyword evidence="5 11" id="KW-0500">Molybdenum</keyword>
<dbReference type="Gene3D" id="3.40.980.10">
    <property type="entry name" value="MoaB/Mog-like domain"/>
    <property type="match status" value="1"/>
</dbReference>
<sequence length="397" mass="42762">MLTVEEALQEILRNVHPEAETEEIVTLYSAGKILAAPVVSPIQVPPLDNSQMDGYAVRSSEFADGRLEFPVSEKIYAGHMGKPLKEGSVARIFTGAPIPAGADAVIPQEEATETGEGTVRFEKAPKAGAWIRKAGCDIEIGDVILKAGDRLTPAALGVAASVGTSTVQCYRPIKVSLFFTGDELSMPGEPLVEGGIYNSNRFVLRGLLHQLGCDVVDYGNVPDSYEATLDAFRKASRKSDLILTSGGMSVGEADYIKPVVEALGHIDMWKIAVKPGKPVAKGEVNGVPFLGLPGNPVSSLVTFLIFAQPLILKLSGRRDIEVKSYNLPLDFDWKGGSRREFIRVRRNENGALEAYRTQNSSVLTSCLWADGLADIPANADLKKGDLVRYIPFSGFSL</sequence>
<keyword evidence="14" id="KW-1185">Reference proteome</keyword>
<dbReference type="NCBIfam" id="NF045515">
    <property type="entry name" value="Glp_gephyrin"/>
    <property type="match status" value="1"/>
</dbReference>
<dbReference type="NCBIfam" id="TIGR00177">
    <property type="entry name" value="molyb_syn"/>
    <property type="match status" value="1"/>
</dbReference>
<comment type="function">
    <text evidence="2 11">Catalyzes the insertion of molybdate into adenylated molybdopterin with the concomitant release of AMP.</text>
</comment>
<evidence type="ECO:0000256" key="7">
    <source>
        <dbReference type="ARBA" id="ARBA00022723"/>
    </source>
</evidence>
<dbReference type="RefSeq" id="WP_066590680.1">
    <property type="nucleotide sequence ID" value="NZ_CAJTBZ010000001.1"/>
</dbReference>
<dbReference type="InterPro" id="IPR038987">
    <property type="entry name" value="MoeA-like"/>
</dbReference>
<comment type="cofactor">
    <cofactor evidence="1 11">
        <name>Mg(2+)</name>
        <dbReference type="ChEBI" id="CHEBI:18420"/>
    </cofactor>
</comment>
<comment type="caution">
    <text evidence="13">The sequence shown here is derived from an EMBL/GenBank/DDBJ whole genome shotgun (WGS) entry which is preliminary data.</text>
</comment>
<protein>
    <recommendedName>
        <fullName evidence="11">Molybdopterin molybdenumtransferase</fullName>
        <ecNumber evidence="11">2.10.1.1</ecNumber>
    </recommendedName>
</protein>
<dbReference type="SUPFAM" id="SSF63867">
    <property type="entry name" value="MoeA C-terminal domain-like"/>
    <property type="match status" value="1"/>
</dbReference>
<dbReference type="GO" id="GO:0006777">
    <property type="term" value="P:Mo-molybdopterin cofactor biosynthetic process"/>
    <property type="evidence" value="ECO:0007669"/>
    <property type="project" value="UniProtKB-UniRule"/>
</dbReference>
<organism evidence="13 14">
    <name type="scientific">Turicimonas muris</name>
    <dbReference type="NCBI Taxonomy" id="1796652"/>
    <lineage>
        <taxon>Bacteria</taxon>
        <taxon>Pseudomonadati</taxon>
        <taxon>Pseudomonadota</taxon>
        <taxon>Betaproteobacteria</taxon>
        <taxon>Burkholderiales</taxon>
        <taxon>Sutterellaceae</taxon>
        <taxon>Turicimonas</taxon>
    </lineage>
</organism>
<dbReference type="SMART" id="SM00852">
    <property type="entry name" value="MoCF_biosynth"/>
    <property type="match status" value="1"/>
</dbReference>
<evidence type="ECO:0000259" key="12">
    <source>
        <dbReference type="SMART" id="SM00852"/>
    </source>
</evidence>
<keyword evidence="6 11" id="KW-0808">Transferase</keyword>
<dbReference type="Gene3D" id="2.40.340.10">
    <property type="entry name" value="MoeA, C-terminal, domain IV"/>
    <property type="match status" value="1"/>
</dbReference>
<keyword evidence="9 11" id="KW-0501">Molybdenum cofactor biosynthesis</keyword>
<dbReference type="Proteomes" id="UP000214610">
    <property type="component" value="Unassembled WGS sequence"/>
</dbReference>
<dbReference type="EC" id="2.10.1.1" evidence="11"/>
<proteinExistence type="inferred from homology"/>
<evidence type="ECO:0000256" key="4">
    <source>
        <dbReference type="ARBA" id="ARBA00010763"/>
    </source>
</evidence>
<evidence type="ECO:0000256" key="11">
    <source>
        <dbReference type="RuleBase" id="RU365090"/>
    </source>
</evidence>
<evidence type="ECO:0000256" key="3">
    <source>
        <dbReference type="ARBA" id="ARBA00005046"/>
    </source>
</evidence>
<gene>
    <name evidence="13" type="ORF">ADH67_00560</name>
</gene>
<dbReference type="Pfam" id="PF03453">
    <property type="entry name" value="MoeA_N"/>
    <property type="match status" value="1"/>
</dbReference>
<evidence type="ECO:0000256" key="9">
    <source>
        <dbReference type="ARBA" id="ARBA00023150"/>
    </source>
</evidence>
<dbReference type="InterPro" id="IPR036425">
    <property type="entry name" value="MoaB/Mog-like_dom_sf"/>
</dbReference>
<dbReference type="InterPro" id="IPR005111">
    <property type="entry name" value="MoeA_C_domain_IV"/>
</dbReference>
<dbReference type="InterPro" id="IPR036135">
    <property type="entry name" value="MoeA_linker/N_sf"/>
</dbReference>
<evidence type="ECO:0000256" key="6">
    <source>
        <dbReference type="ARBA" id="ARBA00022679"/>
    </source>
</evidence>
<dbReference type="PANTHER" id="PTHR10192:SF5">
    <property type="entry name" value="GEPHYRIN"/>
    <property type="match status" value="1"/>
</dbReference>
<reference evidence="14" key="1">
    <citation type="submission" date="2017-05" db="EMBL/GenBank/DDBJ databases">
        <title>Improved OligoMM genomes.</title>
        <authorList>
            <person name="Garzetti D."/>
        </authorList>
    </citation>
    <scope>NUCLEOTIDE SEQUENCE [LARGE SCALE GENOMIC DNA]</scope>
    <source>
        <strain evidence="14">YL45</strain>
    </source>
</reference>
<evidence type="ECO:0000256" key="8">
    <source>
        <dbReference type="ARBA" id="ARBA00022842"/>
    </source>
</evidence>
<dbReference type="GO" id="GO:0061599">
    <property type="term" value="F:molybdopterin molybdotransferase activity"/>
    <property type="evidence" value="ECO:0007669"/>
    <property type="project" value="UniProtKB-UniRule"/>
</dbReference>
<comment type="pathway">
    <text evidence="3 11">Cofactor biosynthesis; molybdopterin biosynthesis.</text>
</comment>
<dbReference type="PANTHER" id="PTHR10192">
    <property type="entry name" value="MOLYBDOPTERIN BIOSYNTHESIS PROTEIN"/>
    <property type="match status" value="1"/>
</dbReference>
<dbReference type="AlphaFoldDB" id="A0A227KQM2"/>
<dbReference type="InterPro" id="IPR005110">
    <property type="entry name" value="MoeA_linker/N"/>
</dbReference>
<dbReference type="SUPFAM" id="SSF53218">
    <property type="entry name" value="Molybdenum cofactor biosynthesis proteins"/>
    <property type="match status" value="1"/>
</dbReference>
<keyword evidence="7 11" id="KW-0479">Metal-binding</keyword>
<keyword evidence="8 11" id="KW-0460">Magnesium</keyword>
<evidence type="ECO:0000256" key="2">
    <source>
        <dbReference type="ARBA" id="ARBA00002901"/>
    </source>
</evidence>
<dbReference type="GO" id="GO:0046872">
    <property type="term" value="F:metal ion binding"/>
    <property type="evidence" value="ECO:0007669"/>
    <property type="project" value="UniProtKB-UniRule"/>
</dbReference>
<dbReference type="GeneID" id="78363014"/>
<comment type="similarity">
    <text evidence="4 11">Belongs to the MoeA family.</text>
</comment>